<reference evidence="1 2" key="1">
    <citation type="submission" date="2023-03" db="EMBL/GenBank/DDBJ databases">
        <title>Genome insight into feeding habits of ladybird beetles.</title>
        <authorList>
            <person name="Li H.-S."/>
            <person name="Huang Y.-H."/>
            <person name="Pang H."/>
        </authorList>
    </citation>
    <scope>NUCLEOTIDE SEQUENCE [LARGE SCALE GENOMIC DNA]</scope>
    <source>
        <strain evidence="1">SYSU_2023b</strain>
        <tissue evidence="1">Whole body</tissue>
    </source>
</reference>
<dbReference type="EMBL" id="JARQZJ010000123">
    <property type="protein sequence ID" value="KAK9889576.1"/>
    <property type="molecule type" value="Genomic_DNA"/>
</dbReference>
<evidence type="ECO:0000313" key="1">
    <source>
        <dbReference type="EMBL" id="KAK9889576.1"/>
    </source>
</evidence>
<gene>
    <name evidence="1" type="ORF">WA026_006948</name>
</gene>
<proteinExistence type="predicted"/>
<comment type="caution">
    <text evidence="1">The sequence shown here is derived from an EMBL/GenBank/DDBJ whole genome shotgun (WGS) entry which is preliminary data.</text>
</comment>
<dbReference type="AlphaFoldDB" id="A0AAW1VBE9"/>
<evidence type="ECO:0000313" key="2">
    <source>
        <dbReference type="Proteomes" id="UP001431783"/>
    </source>
</evidence>
<name>A0AAW1VBE9_9CUCU</name>
<evidence type="ECO:0008006" key="3">
    <source>
        <dbReference type="Google" id="ProtNLM"/>
    </source>
</evidence>
<keyword evidence="2" id="KW-1185">Reference proteome</keyword>
<accession>A0AAW1VBE9</accession>
<dbReference type="Proteomes" id="UP001431783">
    <property type="component" value="Unassembled WGS sequence"/>
</dbReference>
<sequence>MDKNTKKPTVTNQVTKTCESKVAKPINKEQQNKKLDSKVKAPIKIDNLKKMFDSIAKTPINIDQLKKMFNSIVNGQNMDQLKKSLDWKAERPMKFPYTYCAKIRQFPIMHYYNNNWIWKYYVYGVIASLPIFWKIHRSVNSPQNKAKWKEIRRKEREHLAHRWD</sequence>
<protein>
    <recommendedName>
        <fullName evidence="3">ATP synthase protein 8</fullName>
    </recommendedName>
</protein>
<organism evidence="1 2">
    <name type="scientific">Henosepilachna vigintioctopunctata</name>
    <dbReference type="NCBI Taxonomy" id="420089"/>
    <lineage>
        <taxon>Eukaryota</taxon>
        <taxon>Metazoa</taxon>
        <taxon>Ecdysozoa</taxon>
        <taxon>Arthropoda</taxon>
        <taxon>Hexapoda</taxon>
        <taxon>Insecta</taxon>
        <taxon>Pterygota</taxon>
        <taxon>Neoptera</taxon>
        <taxon>Endopterygota</taxon>
        <taxon>Coleoptera</taxon>
        <taxon>Polyphaga</taxon>
        <taxon>Cucujiformia</taxon>
        <taxon>Coccinelloidea</taxon>
        <taxon>Coccinellidae</taxon>
        <taxon>Epilachninae</taxon>
        <taxon>Epilachnini</taxon>
        <taxon>Henosepilachna</taxon>
    </lineage>
</organism>